<reference evidence="5" key="1">
    <citation type="submission" date="2022-11" db="UniProtKB">
        <authorList>
            <consortium name="WormBaseParasite"/>
        </authorList>
    </citation>
    <scope>IDENTIFICATION</scope>
</reference>
<sequence length="189" mass="22071">MHTIEYVSVPFTTPFHEQLIEGSRINIHGKVHTHHHKDFAVELLSGPNIVLHVNFRFHHHEHTLVLNASSYGTWGPEIRVHNPLHDGDHFHLHIHVHHSHYNIEVNGTRVAEFPHRYPFFTVQALGIRGGVEVQKIHFEGFPFRNNWNSGSYDYGHGGYIGYGTESYVQPNWSESHEYNQHFGHHHHHH</sequence>
<accession>A0A914C0G3</accession>
<dbReference type="PROSITE" id="PS51304">
    <property type="entry name" value="GALECTIN"/>
    <property type="match status" value="1"/>
</dbReference>
<keyword evidence="4" id="KW-1185">Reference proteome</keyword>
<evidence type="ECO:0000259" key="3">
    <source>
        <dbReference type="PROSITE" id="PS51304"/>
    </source>
</evidence>
<proteinExistence type="predicted"/>
<evidence type="ECO:0000313" key="4">
    <source>
        <dbReference type="Proteomes" id="UP000887540"/>
    </source>
</evidence>
<dbReference type="InterPro" id="IPR001079">
    <property type="entry name" value="Galectin_CRD"/>
</dbReference>
<evidence type="ECO:0000313" key="5">
    <source>
        <dbReference type="WBParaSite" id="ACRNAN_Path_1395.g5462.t1"/>
    </source>
</evidence>
<dbReference type="CDD" id="cd00070">
    <property type="entry name" value="GLECT"/>
    <property type="match status" value="1"/>
</dbReference>
<dbReference type="SMART" id="SM00276">
    <property type="entry name" value="GLECT"/>
    <property type="match status" value="1"/>
</dbReference>
<dbReference type="InterPro" id="IPR044156">
    <property type="entry name" value="Galectin-like"/>
</dbReference>
<dbReference type="PANTHER" id="PTHR11346">
    <property type="entry name" value="GALECTIN"/>
    <property type="match status" value="1"/>
</dbReference>
<dbReference type="AlphaFoldDB" id="A0A914C0G3"/>
<evidence type="ECO:0000256" key="1">
    <source>
        <dbReference type="ARBA" id="ARBA00022734"/>
    </source>
</evidence>
<dbReference type="PANTHER" id="PTHR11346:SF174">
    <property type="entry name" value="GALAPTIN LEC-8-RELATED"/>
    <property type="match status" value="1"/>
</dbReference>
<feature type="domain" description="Galectin" evidence="3">
    <location>
        <begin position="11"/>
        <end position="139"/>
    </location>
</feature>
<dbReference type="Proteomes" id="UP000887540">
    <property type="component" value="Unplaced"/>
</dbReference>
<evidence type="ECO:0000256" key="2">
    <source>
        <dbReference type="RuleBase" id="RU102079"/>
    </source>
</evidence>
<dbReference type="GO" id="GO:0030246">
    <property type="term" value="F:carbohydrate binding"/>
    <property type="evidence" value="ECO:0007669"/>
    <property type="project" value="UniProtKB-UniRule"/>
</dbReference>
<dbReference type="WBParaSite" id="ACRNAN_Path_1395.g5462.t1">
    <property type="protein sequence ID" value="ACRNAN_Path_1395.g5462.t1"/>
    <property type="gene ID" value="ACRNAN_Path_1395.g5462"/>
</dbReference>
<dbReference type="InterPro" id="IPR013320">
    <property type="entry name" value="ConA-like_dom_sf"/>
</dbReference>
<dbReference type="GO" id="GO:0016936">
    <property type="term" value="F:galactoside binding"/>
    <property type="evidence" value="ECO:0007669"/>
    <property type="project" value="TreeGrafter"/>
</dbReference>
<keyword evidence="1 2" id="KW-0430">Lectin</keyword>
<dbReference type="SUPFAM" id="SSF49899">
    <property type="entry name" value="Concanavalin A-like lectins/glucanases"/>
    <property type="match status" value="1"/>
</dbReference>
<name>A0A914C0G3_9BILA</name>
<dbReference type="Gene3D" id="2.60.120.200">
    <property type="match status" value="1"/>
</dbReference>
<organism evidence="4 5">
    <name type="scientific">Acrobeloides nanus</name>
    <dbReference type="NCBI Taxonomy" id="290746"/>
    <lineage>
        <taxon>Eukaryota</taxon>
        <taxon>Metazoa</taxon>
        <taxon>Ecdysozoa</taxon>
        <taxon>Nematoda</taxon>
        <taxon>Chromadorea</taxon>
        <taxon>Rhabditida</taxon>
        <taxon>Tylenchina</taxon>
        <taxon>Cephalobomorpha</taxon>
        <taxon>Cephaloboidea</taxon>
        <taxon>Cephalobidae</taxon>
        <taxon>Acrobeloides</taxon>
    </lineage>
</organism>
<dbReference type="SMART" id="SM00908">
    <property type="entry name" value="Gal-bind_lectin"/>
    <property type="match status" value="1"/>
</dbReference>
<dbReference type="FunFam" id="2.60.120.200:FF:000213">
    <property type="entry name" value="Galectin"/>
    <property type="match status" value="1"/>
</dbReference>
<dbReference type="Pfam" id="PF00337">
    <property type="entry name" value="Gal-bind_lectin"/>
    <property type="match status" value="1"/>
</dbReference>
<protein>
    <recommendedName>
        <fullName evidence="2">Galectin</fullName>
    </recommendedName>
</protein>